<accession>A0A450T5S2</accession>
<dbReference type="Pfam" id="PF13578">
    <property type="entry name" value="Methyltransf_24"/>
    <property type="match status" value="1"/>
</dbReference>
<evidence type="ECO:0000313" key="1">
    <source>
        <dbReference type="EMBL" id="VFJ62056.1"/>
    </source>
</evidence>
<dbReference type="SUPFAM" id="SSF53335">
    <property type="entry name" value="S-adenosyl-L-methionine-dependent methyltransferases"/>
    <property type="match status" value="1"/>
</dbReference>
<dbReference type="AlphaFoldDB" id="A0A450T5S2"/>
<dbReference type="InterPro" id="IPR029063">
    <property type="entry name" value="SAM-dependent_MTases_sf"/>
</dbReference>
<dbReference type="GO" id="GO:0008168">
    <property type="term" value="F:methyltransferase activity"/>
    <property type="evidence" value="ECO:0007669"/>
    <property type="project" value="UniProtKB-KW"/>
</dbReference>
<dbReference type="EMBL" id="CAADEY010000093">
    <property type="protein sequence ID" value="VFJ62056.1"/>
    <property type="molecule type" value="Genomic_DNA"/>
</dbReference>
<dbReference type="GO" id="GO:0032259">
    <property type="term" value="P:methylation"/>
    <property type="evidence" value="ECO:0007669"/>
    <property type="project" value="UniProtKB-KW"/>
</dbReference>
<reference evidence="1" key="1">
    <citation type="submission" date="2019-02" db="EMBL/GenBank/DDBJ databases">
        <authorList>
            <person name="Gruber-Vodicka R. H."/>
            <person name="Seah K. B. B."/>
        </authorList>
    </citation>
    <scope>NUCLEOTIDE SEQUENCE</scope>
    <source>
        <strain evidence="1">BECK_DK161</strain>
    </source>
</reference>
<sequence>MQGDNTPPIDLAKTIYAEGIVHDAEGNSYPLESEIPETSAKKIFKLVNGNQSIRKTLEVGCAYGLSTLHICGGLYGRPDVHHTIIDPFQYLNWHGIGVENVRRSGFTEFNLIENLSELALPELLRHEKCYDMILVDGVHTFDHTLLDMFYANRMLKLGGFLIVDDCDWRSISRAISYFLNYPCYELYTPYRERGSSLMPEIMRGLARKFHALSKMLRLDPFLKSTLHPAIYRKIFSIRFPRLVILQKIGKDERFFLWHNEFF</sequence>
<gene>
    <name evidence="1" type="ORF">BECKDK2373C_GA0170839_109318</name>
</gene>
<dbReference type="Gene3D" id="3.40.50.150">
    <property type="entry name" value="Vaccinia Virus protein VP39"/>
    <property type="match status" value="1"/>
</dbReference>
<organism evidence="1">
    <name type="scientific">Candidatus Kentrum sp. DK</name>
    <dbReference type="NCBI Taxonomy" id="2126562"/>
    <lineage>
        <taxon>Bacteria</taxon>
        <taxon>Pseudomonadati</taxon>
        <taxon>Pseudomonadota</taxon>
        <taxon>Gammaproteobacteria</taxon>
        <taxon>Candidatus Kentrum</taxon>
    </lineage>
</organism>
<proteinExistence type="predicted"/>
<protein>
    <submittedName>
        <fullName evidence="1">Methyltransferase domain-containing protein</fullName>
    </submittedName>
</protein>
<keyword evidence="1" id="KW-0489">Methyltransferase</keyword>
<name>A0A450T5S2_9GAMM</name>
<keyword evidence="1" id="KW-0808">Transferase</keyword>